<dbReference type="Proteomes" id="UP000801492">
    <property type="component" value="Unassembled WGS sequence"/>
</dbReference>
<feature type="domain" description="Integrase catalytic" evidence="1">
    <location>
        <begin position="488"/>
        <end position="678"/>
    </location>
</feature>
<dbReference type="InterPro" id="IPR012337">
    <property type="entry name" value="RNaseH-like_sf"/>
</dbReference>
<keyword evidence="3" id="KW-1185">Reference proteome</keyword>
<dbReference type="InterPro" id="IPR001584">
    <property type="entry name" value="Integrase_cat-core"/>
</dbReference>
<dbReference type="Pfam" id="PF05380">
    <property type="entry name" value="Peptidase_A17"/>
    <property type="match status" value="1"/>
</dbReference>
<dbReference type="InterPro" id="IPR041588">
    <property type="entry name" value="Integrase_H2C2"/>
</dbReference>
<comment type="caution">
    <text evidence="2">The sequence shown here is derived from an EMBL/GenBank/DDBJ whole genome shotgun (WGS) entry which is preliminary data.</text>
</comment>
<reference evidence="2" key="1">
    <citation type="submission" date="2019-08" db="EMBL/GenBank/DDBJ databases">
        <title>The genome of the North American firefly Photinus pyralis.</title>
        <authorList>
            <consortium name="Photinus pyralis genome working group"/>
            <person name="Fallon T.R."/>
            <person name="Sander Lower S.E."/>
            <person name="Weng J.-K."/>
        </authorList>
    </citation>
    <scope>NUCLEOTIDE SEQUENCE</scope>
    <source>
        <strain evidence="2">TRF0915ILg1</strain>
        <tissue evidence="2">Whole body</tissue>
    </source>
</reference>
<dbReference type="AlphaFoldDB" id="A0A8K0C5I4"/>
<dbReference type="PROSITE" id="PS50994">
    <property type="entry name" value="INTEGRASE"/>
    <property type="match status" value="1"/>
</dbReference>
<evidence type="ECO:0000313" key="3">
    <source>
        <dbReference type="Proteomes" id="UP000801492"/>
    </source>
</evidence>
<sequence>METAELFKKEAQELLLPAKFGLRGWEFGLSAEKKIVSVLGMLWNTREDCLKIDLENLKKRVDGPATKRMLLSMANMVFDPLELVCPVTLRSKILMKKACNNEMKLGWDDSLPDEIAKEFEKWKVDVLNLEGLKIPRWLTGHLIDRSFWSLHVFCDASTSAYATSIFLRVVGKEVTVQLVQAKSRITPKKCISMPRLELLSCCIGARLAKTVKDHLMCEDIRTYFWSDSTVALAWIQNDGTWGTFVANRLKEIRQLTDISCSAKQLITDQWWEGPNWLKEEEREWPWSVAQPDPQRVNLERKKTVVSAINNSIGPCVVDDMLKYSDYHKMLRITALVVRYLEILKTKPAIRIAKSNMKNFKELTFEEIEKAEKTIFRHIQKKHFSGLDDSRIKKLRPFKDDQGLLCIKTKLIFGMDEDNFQCPIVLPDNSDIVKLMILKEHQTSSHAGVQVLQSMLRERLWILNSRRTIGNVIRKCATCRRFNATRCEIEEAPLPVNRIKNAKAFEVTGVDLAGPLILRGGQKIWIVLYTCAVYRAVHLELACSLSTNDFIKTLRMFIARRGRLSIIYSDNGLNFVGYNNAFKKIDWKQVHRYSTVNRIDWRFNPPSAAWWGGFWERLVGLVKRLLRRILGNASVTYEELQTLLCEVESSLNERPLTYVSEDSSDLQPLTPSMFLRENASCSFPEAEVMDATTLNKNLRKCQRLRVALRSRFKKEYLGQLVYTGKMKNTPQISPRDVVLSEIEDKKRIDWPMGILDRLYPLEVKNRLVNQFPKTVDNEVKDRAFRKSETINACEDSDASDEQYFESKVSETKVDEKVVVSDEQCVNNSVNNLEDSKETANSVVIRNRANTVLSNVNLNCV</sequence>
<gene>
    <name evidence="2" type="ORF">ILUMI_26644</name>
</gene>
<organism evidence="2 3">
    <name type="scientific">Ignelater luminosus</name>
    <name type="common">Cucubano</name>
    <name type="synonym">Pyrophorus luminosus</name>
    <dbReference type="NCBI Taxonomy" id="2038154"/>
    <lineage>
        <taxon>Eukaryota</taxon>
        <taxon>Metazoa</taxon>
        <taxon>Ecdysozoa</taxon>
        <taxon>Arthropoda</taxon>
        <taxon>Hexapoda</taxon>
        <taxon>Insecta</taxon>
        <taxon>Pterygota</taxon>
        <taxon>Neoptera</taxon>
        <taxon>Endopterygota</taxon>
        <taxon>Coleoptera</taxon>
        <taxon>Polyphaga</taxon>
        <taxon>Elateriformia</taxon>
        <taxon>Elateroidea</taxon>
        <taxon>Elateridae</taxon>
        <taxon>Agrypninae</taxon>
        <taxon>Pyrophorini</taxon>
        <taxon>Ignelater</taxon>
    </lineage>
</organism>
<dbReference type="Gene3D" id="3.30.420.10">
    <property type="entry name" value="Ribonuclease H-like superfamily/Ribonuclease H"/>
    <property type="match status" value="1"/>
</dbReference>
<dbReference type="GO" id="GO:0003676">
    <property type="term" value="F:nucleic acid binding"/>
    <property type="evidence" value="ECO:0007669"/>
    <property type="project" value="InterPro"/>
</dbReference>
<dbReference type="Pfam" id="PF17921">
    <property type="entry name" value="Integrase_H2C2"/>
    <property type="match status" value="1"/>
</dbReference>
<proteinExistence type="predicted"/>
<accession>A0A8K0C5I4</accession>
<dbReference type="InterPro" id="IPR008042">
    <property type="entry name" value="Retrotrans_Pao"/>
</dbReference>
<name>A0A8K0C5I4_IGNLU</name>
<dbReference type="SUPFAM" id="SSF53098">
    <property type="entry name" value="Ribonuclease H-like"/>
    <property type="match status" value="1"/>
</dbReference>
<dbReference type="GO" id="GO:0015074">
    <property type="term" value="P:DNA integration"/>
    <property type="evidence" value="ECO:0007669"/>
    <property type="project" value="InterPro"/>
</dbReference>
<evidence type="ECO:0000259" key="1">
    <source>
        <dbReference type="PROSITE" id="PS50994"/>
    </source>
</evidence>
<evidence type="ECO:0000313" key="2">
    <source>
        <dbReference type="EMBL" id="KAF2879529.1"/>
    </source>
</evidence>
<dbReference type="Gene3D" id="1.10.340.70">
    <property type="match status" value="1"/>
</dbReference>
<dbReference type="OrthoDB" id="6775724at2759"/>
<dbReference type="EMBL" id="VTPC01091147">
    <property type="protein sequence ID" value="KAF2879529.1"/>
    <property type="molecule type" value="Genomic_DNA"/>
</dbReference>
<dbReference type="PANTHER" id="PTHR47331">
    <property type="entry name" value="PHD-TYPE DOMAIN-CONTAINING PROTEIN"/>
    <property type="match status" value="1"/>
</dbReference>
<protein>
    <recommendedName>
        <fullName evidence="1">Integrase catalytic domain-containing protein</fullName>
    </recommendedName>
</protein>
<dbReference type="InterPro" id="IPR036397">
    <property type="entry name" value="RNaseH_sf"/>
</dbReference>